<evidence type="ECO:0000259" key="4">
    <source>
        <dbReference type="PROSITE" id="PS01124"/>
    </source>
</evidence>
<dbReference type="PROSITE" id="PS00041">
    <property type="entry name" value="HTH_ARAC_FAMILY_1"/>
    <property type="match status" value="1"/>
</dbReference>
<keyword evidence="3" id="KW-0804">Transcription</keyword>
<proteinExistence type="predicted"/>
<sequence length="325" mass="36688">MEIRKELRSCAEIPPINMESLLAVPRGTTQQFHGFSQGNEQKLKFVVTDTMGVVDRTIITDTETAPVLHQNLVPMIELNFMLSGTVGITYDGQLPANTMTTGDHQLLFNPSGQETNQVMHGGIHRLFSAHLVPDYMASLFAGYLPELMPFAEKIVNRDPFVLQSPLKALSGDFQYFFTTFWNAPFASGLGKLYFDAKILDLLCRQCELLTGHQPKDCRISKTDLEKVHHARTIVLERLADPLPLSALSELCGLNEFKLKKYFKQVFGTTVFGMLQEERLKAARYLIKEGQKSISQIAYELGYAHPQHFQRAFKKRFGLTPTRSGK</sequence>
<organism evidence="5 6">
    <name type="scientific">Chitinophaga hostae</name>
    <dbReference type="NCBI Taxonomy" id="2831022"/>
    <lineage>
        <taxon>Bacteria</taxon>
        <taxon>Pseudomonadati</taxon>
        <taxon>Bacteroidota</taxon>
        <taxon>Chitinophagia</taxon>
        <taxon>Chitinophagales</taxon>
        <taxon>Chitinophagaceae</taxon>
        <taxon>Chitinophaga</taxon>
    </lineage>
</organism>
<keyword evidence="1" id="KW-0805">Transcription regulation</keyword>
<evidence type="ECO:0000313" key="5">
    <source>
        <dbReference type="EMBL" id="MBS0028150.1"/>
    </source>
</evidence>
<dbReference type="InterPro" id="IPR018062">
    <property type="entry name" value="HTH_AraC-typ_CS"/>
</dbReference>
<keyword evidence="6" id="KW-1185">Reference proteome</keyword>
<dbReference type="PRINTS" id="PR00032">
    <property type="entry name" value="HTHARAC"/>
</dbReference>
<dbReference type="PANTHER" id="PTHR47893">
    <property type="entry name" value="REGULATORY PROTEIN PCHR"/>
    <property type="match status" value="1"/>
</dbReference>
<name>A0ABS5IZ61_9BACT</name>
<dbReference type="SUPFAM" id="SSF46689">
    <property type="entry name" value="Homeodomain-like"/>
    <property type="match status" value="2"/>
</dbReference>
<reference evidence="5 6" key="1">
    <citation type="submission" date="2021-04" db="EMBL/GenBank/DDBJ databases">
        <title>Chitinophaga sp. nov., isolated from the rhizosphere soil.</title>
        <authorList>
            <person name="He S."/>
        </authorList>
    </citation>
    <scope>NUCLEOTIDE SEQUENCE [LARGE SCALE GENOMIC DNA]</scope>
    <source>
        <strain evidence="5 6">2R12</strain>
    </source>
</reference>
<dbReference type="InterPro" id="IPR018060">
    <property type="entry name" value="HTH_AraC"/>
</dbReference>
<evidence type="ECO:0000313" key="6">
    <source>
        <dbReference type="Proteomes" id="UP000676386"/>
    </source>
</evidence>
<dbReference type="PANTHER" id="PTHR47893:SF1">
    <property type="entry name" value="REGULATORY PROTEIN PCHR"/>
    <property type="match status" value="1"/>
</dbReference>
<dbReference type="Gene3D" id="1.10.10.60">
    <property type="entry name" value="Homeodomain-like"/>
    <property type="match status" value="1"/>
</dbReference>
<comment type="caution">
    <text evidence="5">The sequence shown here is derived from an EMBL/GenBank/DDBJ whole genome shotgun (WGS) entry which is preliminary data.</text>
</comment>
<dbReference type="PROSITE" id="PS01124">
    <property type="entry name" value="HTH_ARAC_FAMILY_2"/>
    <property type="match status" value="1"/>
</dbReference>
<keyword evidence="2" id="KW-0238">DNA-binding</keyword>
<dbReference type="Proteomes" id="UP000676386">
    <property type="component" value="Unassembled WGS sequence"/>
</dbReference>
<dbReference type="InterPro" id="IPR053142">
    <property type="entry name" value="PchR_regulatory_protein"/>
</dbReference>
<dbReference type="SMART" id="SM00342">
    <property type="entry name" value="HTH_ARAC"/>
    <property type="match status" value="1"/>
</dbReference>
<dbReference type="InterPro" id="IPR020449">
    <property type="entry name" value="Tscrpt_reg_AraC-type_HTH"/>
</dbReference>
<feature type="domain" description="HTH araC/xylS-type" evidence="4">
    <location>
        <begin position="228"/>
        <end position="325"/>
    </location>
</feature>
<protein>
    <submittedName>
        <fullName evidence="5">Helix-turn-helix transcriptional regulator</fullName>
    </submittedName>
</protein>
<evidence type="ECO:0000256" key="1">
    <source>
        <dbReference type="ARBA" id="ARBA00023015"/>
    </source>
</evidence>
<evidence type="ECO:0000256" key="3">
    <source>
        <dbReference type="ARBA" id="ARBA00023163"/>
    </source>
</evidence>
<accession>A0ABS5IZ61</accession>
<dbReference type="EMBL" id="JAGTXB010000005">
    <property type="protein sequence ID" value="MBS0028150.1"/>
    <property type="molecule type" value="Genomic_DNA"/>
</dbReference>
<dbReference type="Pfam" id="PF12833">
    <property type="entry name" value="HTH_18"/>
    <property type="match status" value="1"/>
</dbReference>
<gene>
    <name evidence="5" type="ORF">KE626_12605</name>
</gene>
<evidence type="ECO:0000256" key="2">
    <source>
        <dbReference type="ARBA" id="ARBA00023125"/>
    </source>
</evidence>
<dbReference type="InterPro" id="IPR009057">
    <property type="entry name" value="Homeodomain-like_sf"/>
</dbReference>
<dbReference type="RefSeq" id="WP_211973261.1">
    <property type="nucleotide sequence ID" value="NZ_CBFHAM010000003.1"/>
</dbReference>